<protein>
    <submittedName>
        <fullName evidence="2">Uncharacterized protein</fullName>
    </submittedName>
</protein>
<name>A0A6J4PEA7_9ACTN</name>
<sequence>GCVLEIPGPGRRRRVTAGGLQEAGIPSGRGRLPARSHGAGL</sequence>
<gene>
    <name evidence="2" type="ORF">AVDCRST_MAG03-1940</name>
</gene>
<feature type="non-terminal residue" evidence="2">
    <location>
        <position position="1"/>
    </location>
</feature>
<accession>A0A6J4PEA7</accession>
<dbReference type="AlphaFoldDB" id="A0A6J4PEA7"/>
<proteinExistence type="predicted"/>
<evidence type="ECO:0000256" key="1">
    <source>
        <dbReference type="SAM" id="MobiDB-lite"/>
    </source>
</evidence>
<reference evidence="2" key="1">
    <citation type="submission" date="2020-02" db="EMBL/GenBank/DDBJ databases">
        <authorList>
            <person name="Meier V. D."/>
        </authorList>
    </citation>
    <scope>NUCLEOTIDE SEQUENCE</scope>
    <source>
        <strain evidence="2">AVDCRST_MAG03</strain>
    </source>
</reference>
<feature type="region of interest" description="Disordered" evidence="1">
    <location>
        <begin position="1"/>
        <end position="41"/>
    </location>
</feature>
<feature type="non-terminal residue" evidence="2">
    <location>
        <position position="41"/>
    </location>
</feature>
<evidence type="ECO:0000313" key="2">
    <source>
        <dbReference type="EMBL" id="CAA9412155.1"/>
    </source>
</evidence>
<dbReference type="EMBL" id="CADCUT010000120">
    <property type="protein sequence ID" value="CAA9412155.1"/>
    <property type="molecule type" value="Genomic_DNA"/>
</dbReference>
<organism evidence="2">
    <name type="scientific">uncultured Rubrobacteraceae bacterium</name>
    <dbReference type="NCBI Taxonomy" id="349277"/>
    <lineage>
        <taxon>Bacteria</taxon>
        <taxon>Bacillati</taxon>
        <taxon>Actinomycetota</taxon>
        <taxon>Rubrobacteria</taxon>
        <taxon>Rubrobacterales</taxon>
        <taxon>Rubrobacteraceae</taxon>
        <taxon>environmental samples</taxon>
    </lineage>
</organism>